<dbReference type="InterPro" id="IPR050469">
    <property type="entry name" value="Diguanylate_Cyclase"/>
</dbReference>
<dbReference type="CDD" id="cd01949">
    <property type="entry name" value="GGDEF"/>
    <property type="match status" value="1"/>
</dbReference>
<dbReference type="Gene3D" id="3.30.70.270">
    <property type="match status" value="1"/>
</dbReference>
<dbReference type="RefSeq" id="WP_256611446.1">
    <property type="nucleotide sequence ID" value="NZ_JANIBM010000016.1"/>
</dbReference>
<dbReference type="Pfam" id="PF00072">
    <property type="entry name" value="Response_reg"/>
    <property type="match status" value="1"/>
</dbReference>
<evidence type="ECO:0000259" key="5">
    <source>
        <dbReference type="PROSITE" id="PS50887"/>
    </source>
</evidence>
<evidence type="ECO:0000256" key="3">
    <source>
        <dbReference type="PROSITE-ProRule" id="PRU00169"/>
    </source>
</evidence>
<organism evidence="6 7">
    <name type="scientific">Methylomonas aurea</name>
    <dbReference type="NCBI Taxonomy" id="2952224"/>
    <lineage>
        <taxon>Bacteria</taxon>
        <taxon>Pseudomonadati</taxon>
        <taxon>Pseudomonadota</taxon>
        <taxon>Gammaproteobacteria</taxon>
        <taxon>Methylococcales</taxon>
        <taxon>Methylococcaceae</taxon>
        <taxon>Methylomonas</taxon>
    </lineage>
</organism>
<feature type="domain" description="GGDEF" evidence="5">
    <location>
        <begin position="166"/>
        <end position="303"/>
    </location>
</feature>
<dbReference type="InterPro" id="IPR011006">
    <property type="entry name" value="CheY-like_superfamily"/>
</dbReference>
<evidence type="ECO:0000313" key="7">
    <source>
        <dbReference type="Proteomes" id="UP001524569"/>
    </source>
</evidence>
<dbReference type="InterPro" id="IPR000160">
    <property type="entry name" value="GGDEF_dom"/>
</dbReference>
<feature type="domain" description="Response regulatory" evidence="4">
    <location>
        <begin position="8"/>
        <end position="123"/>
    </location>
</feature>
<accession>A0ABT1UIY6</accession>
<comment type="catalytic activity">
    <reaction evidence="2">
        <text>2 GTP = 3',3'-c-di-GMP + 2 diphosphate</text>
        <dbReference type="Rhea" id="RHEA:24898"/>
        <dbReference type="ChEBI" id="CHEBI:33019"/>
        <dbReference type="ChEBI" id="CHEBI:37565"/>
        <dbReference type="ChEBI" id="CHEBI:58805"/>
        <dbReference type="EC" id="2.7.7.65"/>
    </reaction>
</comment>
<reference evidence="6 7" key="1">
    <citation type="submission" date="2022-07" db="EMBL/GenBank/DDBJ databases">
        <title>Methylomonas rivi sp. nov., Methylomonas rosea sp. nov., Methylomonas aureus sp. nov. and Methylomonas subterranea sp. nov., four novel methanotrophs isolated from a freshwater creek and the deep terrestrial subsurface.</title>
        <authorList>
            <person name="Abin C."/>
            <person name="Sankaranarayanan K."/>
            <person name="Garner C."/>
            <person name="Sindelar R."/>
            <person name="Kotary K."/>
            <person name="Garner R."/>
            <person name="Barclay S."/>
            <person name="Lawson P."/>
            <person name="Krumholz L."/>
        </authorList>
    </citation>
    <scope>NUCLEOTIDE SEQUENCE [LARGE SCALE GENOMIC DNA]</scope>
    <source>
        <strain evidence="6 7">SURF-1</strain>
    </source>
</reference>
<dbReference type="SMART" id="SM00448">
    <property type="entry name" value="REC"/>
    <property type="match status" value="1"/>
</dbReference>
<dbReference type="EMBL" id="JANIBM010000016">
    <property type="protein sequence ID" value="MCQ8182155.1"/>
    <property type="molecule type" value="Genomic_DNA"/>
</dbReference>
<dbReference type="SMART" id="SM00267">
    <property type="entry name" value="GGDEF"/>
    <property type="match status" value="1"/>
</dbReference>
<dbReference type="InterPro" id="IPR001789">
    <property type="entry name" value="Sig_transdc_resp-reg_receiver"/>
</dbReference>
<dbReference type="Pfam" id="PF00990">
    <property type="entry name" value="GGDEF"/>
    <property type="match status" value="1"/>
</dbReference>
<gene>
    <name evidence="6" type="ORF">NP603_13620</name>
</gene>
<dbReference type="GO" id="GO:0052621">
    <property type="term" value="F:diguanylate cyclase activity"/>
    <property type="evidence" value="ECO:0007669"/>
    <property type="project" value="UniProtKB-EC"/>
</dbReference>
<keyword evidence="7" id="KW-1185">Reference proteome</keyword>
<evidence type="ECO:0000256" key="1">
    <source>
        <dbReference type="ARBA" id="ARBA00012528"/>
    </source>
</evidence>
<dbReference type="PANTHER" id="PTHR45138">
    <property type="entry name" value="REGULATORY COMPONENTS OF SENSORY TRANSDUCTION SYSTEM"/>
    <property type="match status" value="1"/>
</dbReference>
<dbReference type="NCBIfam" id="TIGR00254">
    <property type="entry name" value="GGDEF"/>
    <property type="match status" value="1"/>
</dbReference>
<evidence type="ECO:0000313" key="6">
    <source>
        <dbReference type="EMBL" id="MCQ8182155.1"/>
    </source>
</evidence>
<keyword evidence="6" id="KW-0808">Transferase</keyword>
<keyword evidence="6" id="KW-0548">Nucleotidyltransferase</keyword>
<proteinExistence type="predicted"/>
<dbReference type="PANTHER" id="PTHR45138:SF9">
    <property type="entry name" value="DIGUANYLATE CYCLASE DGCM-RELATED"/>
    <property type="match status" value="1"/>
</dbReference>
<sequence length="307" mass="34130">MENPKTHTILAVDDSPENLDLIKNILEPYYQVKVAVNSELALQIAANQQPDLILLDIVMDGTDGYQTCLQLKALDKTRNIPIIFLTAKHSEEDEVHGFRIGGNDYITKPFSPSVVLARVRTQIQLKAKSDLLEKLASLDGLTEIPNRRAFDAALERQWNQSKRTGMPLSLMIADIDSFKQYNDYYGHPMGDECLKNVAGALQSMTHRPEDLVARLGGEEFAILLPNTDSIGAMLRAEQYREAVEALKIRHVKNNPTAFVTISAGIASLRAHAHDQSTVLLKAADDALYQAKKQGRNRVCANNLEDVP</sequence>
<dbReference type="EC" id="2.7.7.65" evidence="1"/>
<dbReference type="InterPro" id="IPR043128">
    <property type="entry name" value="Rev_trsase/Diguanyl_cyclase"/>
</dbReference>
<comment type="caution">
    <text evidence="6">The sequence shown here is derived from an EMBL/GenBank/DDBJ whole genome shotgun (WGS) entry which is preliminary data.</text>
</comment>
<dbReference type="SUPFAM" id="SSF52172">
    <property type="entry name" value="CheY-like"/>
    <property type="match status" value="1"/>
</dbReference>
<dbReference type="SUPFAM" id="SSF55073">
    <property type="entry name" value="Nucleotide cyclase"/>
    <property type="match status" value="1"/>
</dbReference>
<dbReference type="Proteomes" id="UP001524569">
    <property type="component" value="Unassembled WGS sequence"/>
</dbReference>
<keyword evidence="3" id="KW-0597">Phosphoprotein</keyword>
<evidence type="ECO:0000259" key="4">
    <source>
        <dbReference type="PROSITE" id="PS50110"/>
    </source>
</evidence>
<feature type="modified residue" description="4-aspartylphosphate" evidence="3">
    <location>
        <position position="56"/>
    </location>
</feature>
<evidence type="ECO:0000256" key="2">
    <source>
        <dbReference type="ARBA" id="ARBA00034247"/>
    </source>
</evidence>
<dbReference type="InterPro" id="IPR029787">
    <property type="entry name" value="Nucleotide_cyclase"/>
</dbReference>
<protein>
    <recommendedName>
        <fullName evidence="1">diguanylate cyclase</fullName>
        <ecNumber evidence="1">2.7.7.65</ecNumber>
    </recommendedName>
</protein>
<name>A0ABT1UIY6_9GAMM</name>
<dbReference type="PROSITE" id="PS50110">
    <property type="entry name" value="RESPONSE_REGULATORY"/>
    <property type="match status" value="1"/>
</dbReference>
<dbReference type="Gene3D" id="3.40.50.2300">
    <property type="match status" value="1"/>
</dbReference>
<dbReference type="PROSITE" id="PS50887">
    <property type="entry name" value="GGDEF"/>
    <property type="match status" value="1"/>
</dbReference>